<dbReference type="AlphaFoldDB" id="A0A0W8FY15"/>
<evidence type="ECO:0000313" key="1">
    <source>
        <dbReference type="EMBL" id="KUG25750.1"/>
    </source>
</evidence>
<comment type="caution">
    <text evidence="1">The sequence shown here is derived from an EMBL/GenBank/DDBJ whole genome shotgun (WGS) entry which is preliminary data.</text>
</comment>
<gene>
    <name evidence="1" type="ORF">ASZ90_004423</name>
</gene>
<protein>
    <submittedName>
        <fullName evidence="1">Uncharacterized protein</fullName>
    </submittedName>
</protein>
<organism evidence="1">
    <name type="scientific">hydrocarbon metagenome</name>
    <dbReference type="NCBI Taxonomy" id="938273"/>
    <lineage>
        <taxon>unclassified sequences</taxon>
        <taxon>metagenomes</taxon>
        <taxon>ecological metagenomes</taxon>
    </lineage>
</organism>
<sequence length="41" mass="4804">MIIRIVTVMKRKDFFRNASFQLLAILAFTPFDFAAFSNSFQ</sequence>
<proteinExistence type="predicted"/>
<name>A0A0W8FY15_9ZZZZ</name>
<reference evidence="1" key="1">
    <citation type="journal article" date="2015" name="Proc. Natl. Acad. Sci. U.S.A.">
        <title>Networks of energetic and metabolic interactions define dynamics in microbial communities.</title>
        <authorList>
            <person name="Embree M."/>
            <person name="Liu J.K."/>
            <person name="Al-Bassam M.M."/>
            <person name="Zengler K."/>
        </authorList>
    </citation>
    <scope>NUCLEOTIDE SEQUENCE</scope>
</reference>
<accession>A0A0W8FY15</accession>
<dbReference type="EMBL" id="LNQE01000609">
    <property type="protein sequence ID" value="KUG25750.1"/>
    <property type="molecule type" value="Genomic_DNA"/>
</dbReference>